<feature type="region of interest" description="Disordered" evidence="16">
    <location>
        <begin position="21"/>
        <end position="42"/>
    </location>
</feature>
<organism evidence="19 20">
    <name type="scientific">Protomyces lactucae-debilis</name>
    <dbReference type="NCBI Taxonomy" id="2754530"/>
    <lineage>
        <taxon>Eukaryota</taxon>
        <taxon>Fungi</taxon>
        <taxon>Dikarya</taxon>
        <taxon>Ascomycota</taxon>
        <taxon>Taphrinomycotina</taxon>
        <taxon>Taphrinomycetes</taxon>
        <taxon>Taphrinales</taxon>
        <taxon>Protomycetaceae</taxon>
        <taxon>Protomyces</taxon>
    </lineage>
</organism>
<keyword evidence="10" id="KW-0406">Ion transport</keyword>
<feature type="transmembrane region" description="Helical" evidence="17">
    <location>
        <begin position="198"/>
        <end position="217"/>
    </location>
</feature>
<dbReference type="STRING" id="56484.A0A1Y2FT27"/>
<accession>A0A1Y2FT27</accession>
<feature type="transmembrane region" description="Helical" evidence="17">
    <location>
        <begin position="1280"/>
        <end position="1300"/>
    </location>
</feature>
<feature type="transmembrane region" description="Helical" evidence="17">
    <location>
        <begin position="1249"/>
        <end position="1273"/>
    </location>
</feature>
<dbReference type="RefSeq" id="XP_040728008.1">
    <property type="nucleotide sequence ID" value="XM_040867508.1"/>
</dbReference>
<dbReference type="GO" id="GO:0008331">
    <property type="term" value="F:high voltage-gated calcium channel activity"/>
    <property type="evidence" value="ECO:0007669"/>
    <property type="project" value="TreeGrafter"/>
</dbReference>
<dbReference type="PANTHER" id="PTHR45628:SF7">
    <property type="entry name" value="VOLTAGE-DEPENDENT CALCIUM CHANNEL TYPE A SUBUNIT ALPHA-1"/>
    <property type="match status" value="1"/>
</dbReference>
<dbReference type="Pfam" id="PF00520">
    <property type="entry name" value="Ion_trans"/>
    <property type="match status" value="4"/>
</dbReference>
<name>A0A1Y2FT27_PROLT</name>
<keyword evidence="6 17" id="KW-0812">Transmembrane</keyword>
<feature type="transmembrane region" description="Helical" evidence="17">
    <location>
        <begin position="1306"/>
        <end position="1324"/>
    </location>
</feature>
<evidence type="ECO:0000256" key="10">
    <source>
        <dbReference type="ARBA" id="ARBA00023065"/>
    </source>
</evidence>
<feature type="transmembrane region" description="Helical" evidence="17">
    <location>
        <begin position="1426"/>
        <end position="1451"/>
    </location>
</feature>
<evidence type="ECO:0000256" key="16">
    <source>
        <dbReference type="SAM" id="MobiDB-lite"/>
    </source>
</evidence>
<feature type="transmembrane region" description="Helical" evidence="17">
    <location>
        <begin position="1220"/>
        <end position="1237"/>
    </location>
</feature>
<feature type="domain" description="Ion transport" evidence="18">
    <location>
        <begin position="1213"/>
        <end position="1462"/>
    </location>
</feature>
<feature type="transmembrane region" description="Helical" evidence="17">
    <location>
        <begin position="1010"/>
        <end position="1034"/>
    </location>
</feature>
<feature type="domain" description="Ion transport" evidence="18">
    <location>
        <begin position="74"/>
        <end position="423"/>
    </location>
</feature>
<evidence type="ECO:0000256" key="4">
    <source>
        <dbReference type="ARBA" id="ARBA00022568"/>
    </source>
</evidence>
<evidence type="ECO:0000313" key="20">
    <source>
        <dbReference type="Proteomes" id="UP000193685"/>
    </source>
</evidence>
<dbReference type="SUPFAM" id="SSF81324">
    <property type="entry name" value="Voltage-gated potassium channels"/>
    <property type="match status" value="3"/>
</dbReference>
<protein>
    <recommendedName>
        <fullName evidence="15">Calcium-channel protein CCH1</fullName>
    </recommendedName>
</protein>
<dbReference type="EMBL" id="MCFI01000002">
    <property type="protein sequence ID" value="ORY87152.1"/>
    <property type="molecule type" value="Genomic_DNA"/>
</dbReference>
<dbReference type="Gene3D" id="1.20.120.350">
    <property type="entry name" value="Voltage-gated potassium channels. Chain C"/>
    <property type="match status" value="4"/>
</dbReference>
<evidence type="ECO:0000256" key="2">
    <source>
        <dbReference type="ARBA" id="ARBA00022448"/>
    </source>
</evidence>
<keyword evidence="2" id="KW-0813">Transport</keyword>
<keyword evidence="13" id="KW-0407">Ion channel</keyword>
<feature type="transmembrane region" description="Helical" evidence="17">
    <location>
        <begin position="584"/>
        <end position="606"/>
    </location>
</feature>
<comment type="caution">
    <text evidence="19">The sequence shown here is derived from an EMBL/GenBank/DDBJ whole genome shotgun (WGS) entry which is preliminary data.</text>
</comment>
<dbReference type="InterPro" id="IPR027359">
    <property type="entry name" value="Volt_channel_dom_sf"/>
</dbReference>
<keyword evidence="8" id="KW-0851">Voltage-gated channel</keyword>
<keyword evidence="4" id="KW-0109">Calcium transport</keyword>
<feature type="transmembrane region" description="Helical" evidence="17">
    <location>
        <begin position="79"/>
        <end position="97"/>
    </location>
</feature>
<proteinExistence type="inferred from homology"/>
<feature type="domain" description="Ion transport" evidence="18">
    <location>
        <begin position="889"/>
        <end position="1164"/>
    </location>
</feature>
<comment type="similarity">
    <text evidence="14">Belongs to the calcium channel alpha-1 subunit (TC 1.A.1.11) family.</text>
</comment>
<dbReference type="GO" id="GO:0098703">
    <property type="term" value="P:calcium ion import across plasma membrane"/>
    <property type="evidence" value="ECO:0007669"/>
    <property type="project" value="TreeGrafter"/>
</dbReference>
<sequence length="1727" mass="194419">MRRKVSLALANTSQRVVNLRGPATKAESKARPGRDGDRVGSDTLAQPQLAGRALGFLKPENGLRQVCFHVLRHPVTEPLVLLVILLHAIILAADSFTAEANGWGDWTDWTLLGIFTFYTLELGTRLIVSGVLFNPEEQSARNAPGAPPPSSTALPQHLSAYNRTMPIVATLGRSREQAVSNSIKFVRRAFLRKSANRFDLICVLSFWLSFGLSVTGVELKYHFYLFRVISSLRIIRLLNITEATATILRSLKTAGPLLSDVAFFVAFFWVFTAIIGVQAFKGSLRRSCVWVDPSGLQANITTELQSCGGHLSDGVARGYLLDNWQSSNDAPKGYLCPEQSYCVQGSNPYGGTVSFDTIWNAMELVFVIISSNTSTDLMYQTMASDRFLACLFFICSTLLLTFWLSSLFIAVVTNSFSVNREEQRRLAAKAKAVKRNLQTNPSPGAAQPPGLKFWSRMNGFWLSVIVISLAADGARKAHMSAQSKFILDTAEVVFTVMFAVEIVLRFLAHLPNWRSFLTKSNIFDSFLVLITCLIEVPQIRGIGSNDELYRWLSVFQILRVYRVIHAIPFTRHLLARIVGDVHSLLNLLFFVMVSVLIGALLAAQLLRGEVSDELYGEQQFVTFKNIYNSFFGMYQIMSTENWTVILYGIQMAQAKWKMAWLGATFAIVWFIYAQFIMMSLFISVLSESLEVSEEAKRREQVKTFVQRTLPSLVGHDKATPAMATIVKRSRPRSATIDEFGNMMNAKSVQAFLADEIEPLGKRAMTMQNQFQGPILRLWDTCVAKVMPLSSKSPEQRNPFSSRFELVTEESISSMQPHTIAEQVIEAHGDLRMQQLAYLARHPEYNYALWFLKPQAKLRSWCQYLVACSWGERMQGHPPSAKLWYAFSAVTYACTLCIVISACMVTPIYQKAYKLQGGQHGIAWYTWLDLGLTVVFTLEACCKVFADGFYLTPNGYLRNTWNRLDFMVLCTLWVNCVADIVDDGSVSRAFRAFKALRALRLVNISDKTKEIFHDVLIAGFWNILGAAVASLALLIPTAIWAQKMFSGLLAGCNDSDVANKASCINEFFSTPAAWSILVPRQWANPRSYSFDDFGSSLLILFEIVSQEGWTAVAASAAGITGKDLQPQFQPEASTENRMFFVLFNMAGAVFVLTLFIAVILQNYSERSGLAFLTTDQRSWQEIKLLLSQVRPSRRPADAPKTKWRRWAFFAVKKHSTWQRSVFAVYVIHTVILMTEHFASKPAYMITRNTLFFVILAFYAVNLAVRVVGLGWRLFLKSRWNIYNLAILPFAMTASVLTAIYADNVAFGTLQKVSLVLLAMNLIHAIDSLDTLAKVASASVPILASLFATWLVLFITFAIAFNQILGLVKIGDNGDHNLNMRSVSKALVALYRMSLGEGWNAFMHDFTVQEPYCTDSANFYDSDCGNPAWAYFLFIAWNTMSMYIFVNIVLSLVMANFSYVYQRTGFMGNITRDQIRQFKQVWAKFDDGTGHIATEDVAKFLHNLTGVFEVKIYPQELCVGRLLAECTLPSANPSTREVNLALLRSSLRNIDVDTIKKRRLIYESIHTELTRIDPKNRVSFGQTLLVIAYNKFIDQDRSLQLLEFFRRREIRIRVMRSLRQEQVVIFLERAWSKRKLAKNKMVLDGNFDSSYLSLETEDIGNSPTAMASTNAAQPMHSSRHVSSRSVTSALPINQLAEADTEEKALDDLLHKSVWAEAFAEDTTQMQLRH</sequence>
<evidence type="ECO:0000256" key="8">
    <source>
        <dbReference type="ARBA" id="ARBA00022882"/>
    </source>
</evidence>
<keyword evidence="11 17" id="KW-0472">Membrane</keyword>
<dbReference type="Proteomes" id="UP000193685">
    <property type="component" value="Unassembled WGS sequence"/>
</dbReference>
<feature type="transmembrane region" description="Helical" evidence="17">
    <location>
        <begin position="626"/>
        <end position="647"/>
    </location>
</feature>
<evidence type="ECO:0000256" key="13">
    <source>
        <dbReference type="ARBA" id="ARBA00023303"/>
    </source>
</evidence>
<feature type="transmembrane region" description="Helical" evidence="17">
    <location>
        <begin position="485"/>
        <end position="508"/>
    </location>
</feature>
<dbReference type="GeneID" id="63784107"/>
<evidence type="ECO:0000256" key="6">
    <source>
        <dbReference type="ARBA" id="ARBA00022692"/>
    </source>
</evidence>
<feature type="domain" description="Ion transport" evidence="18">
    <location>
        <begin position="459"/>
        <end position="693"/>
    </location>
</feature>
<keyword evidence="7" id="KW-0106">Calcium</keyword>
<feature type="transmembrane region" description="Helical" evidence="17">
    <location>
        <begin position="1137"/>
        <end position="1159"/>
    </location>
</feature>
<evidence type="ECO:0000256" key="5">
    <source>
        <dbReference type="ARBA" id="ARBA00022673"/>
    </source>
</evidence>
<evidence type="ECO:0000256" key="9">
    <source>
        <dbReference type="ARBA" id="ARBA00022989"/>
    </source>
</evidence>
<keyword evidence="5" id="KW-0107">Calcium channel</keyword>
<keyword evidence="12" id="KW-0325">Glycoprotein</keyword>
<dbReference type="InterPro" id="IPR050599">
    <property type="entry name" value="VDCC_alpha-1_subunit"/>
</dbReference>
<feature type="transmembrane region" description="Helical" evidence="17">
    <location>
        <begin position="882"/>
        <end position="908"/>
    </location>
</feature>
<evidence type="ECO:0000259" key="18">
    <source>
        <dbReference type="Pfam" id="PF00520"/>
    </source>
</evidence>
<reference evidence="19 20" key="1">
    <citation type="submission" date="2016-07" db="EMBL/GenBank/DDBJ databases">
        <title>Pervasive Adenine N6-methylation of Active Genes in Fungi.</title>
        <authorList>
            <consortium name="DOE Joint Genome Institute"/>
            <person name="Mondo S.J."/>
            <person name="Dannebaum R.O."/>
            <person name="Kuo R.C."/>
            <person name="Labutti K."/>
            <person name="Haridas S."/>
            <person name="Kuo A."/>
            <person name="Salamov A."/>
            <person name="Ahrendt S.R."/>
            <person name="Lipzen A."/>
            <person name="Sullivan W."/>
            <person name="Andreopoulos W.B."/>
            <person name="Clum A."/>
            <person name="Lindquist E."/>
            <person name="Daum C."/>
            <person name="Ramamoorthy G.K."/>
            <person name="Gryganskyi A."/>
            <person name="Culley D."/>
            <person name="Magnuson J.K."/>
            <person name="James T.Y."/>
            <person name="O'Malley M.A."/>
            <person name="Stajich J.E."/>
            <person name="Spatafora J.W."/>
            <person name="Visel A."/>
            <person name="Grigoriev I.V."/>
        </authorList>
    </citation>
    <scope>NUCLEOTIDE SEQUENCE [LARGE SCALE GENOMIC DNA]</scope>
    <source>
        <strain evidence="19 20">12-1054</strain>
    </source>
</reference>
<evidence type="ECO:0000256" key="14">
    <source>
        <dbReference type="ARBA" id="ARBA00061395"/>
    </source>
</evidence>
<feature type="transmembrane region" description="Helical" evidence="17">
    <location>
        <begin position="659"/>
        <end position="682"/>
    </location>
</feature>
<evidence type="ECO:0000256" key="17">
    <source>
        <dbReference type="SAM" id="Phobius"/>
    </source>
</evidence>
<dbReference type="Gene3D" id="1.10.287.70">
    <property type="match status" value="4"/>
</dbReference>
<feature type="transmembrane region" description="Helical" evidence="17">
    <location>
        <begin position="109"/>
        <end position="133"/>
    </location>
</feature>
<evidence type="ECO:0000256" key="1">
    <source>
        <dbReference type="ARBA" id="ARBA00004651"/>
    </source>
</evidence>
<keyword evidence="3" id="KW-1003">Cell membrane</keyword>
<dbReference type="GO" id="GO:0005891">
    <property type="term" value="C:voltage-gated calcium channel complex"/>
    <property type="evidence" value="ECO:0007669"/>
    <property type="project" value="TreeGrafter"/>
</dbReference>
<evidence type="ECO:0000256" key="3">
    <source>
        <dbReference type="ARBA" id="ARBA00022475"/>
    </source>
</evidence>
<feature type="transmembrane region" description="Helical" evidence="17">
    <location>
        <begin position="1336"/>
        <end position="1359"/>
    </location>
</feature>
<feature type="transmembrane region" description="Helical" evidence="17">
    <location>
        <begin position="387"/>
        <end position="412"/>
    </location>
</feature>
<dbReference type="OMA" id="TLFIAWN"/>
<keyword evidence="20" id="KW-1185">Reference proteome</keyword>
<feature type="compositionally biased region" description="Basic and acidic residues" evidence="16">
    <location>
        <begin position="26"/>
        <end position="40"/>
    </location>
</feature>
<evidence type="ECO:0000256" key="11">
    <source>
        <dbReference type="ARBA" id="ARBA00023136"/>
    </source>
</evidence>
<evidence type="ECO:0000313" key="19">
    <source>
        <dbReference type="EMBL" id="ORY87152.1"/>
    </source>
</evidence>
<dbReference type="FunFam" id="1.10.287.70:FF:000093">
    <property type="entry name" value="Calcium channel subunit Cch1"/>
    <property type="match status" value="1"/>
</dbReference>
<comment type="subcellular location">
    <subcellularLocation>
        <location evidence="1">Cell membrane</location>
        <topology evidence="1">Multi-pass membrane protein</topology>
    </subcellularLocation>
</comment>
<dbReference type="PANTHER" id="PTHR45628">
    <property type="entry name" value="VOLTAGE-DEPENDENT CALCIUM CHANNEL TYPE A SUBUNIT ALPHA-1"/>
    <property type="match status" value="1"/>
</dbReference>
<evidence type="ECO:0000256" key="7">
    <source>
        <dbReference type="ARBA" id="ARBA00022837"/>
    </source>
</evidence>
<keyword evidence="9 17" id="KW-1133">Transmembrane helix</keyword>
<feature type="transmembrane region" description="Helical" evidence="17">
    <location>
        <begin position="261"/>
        <end position="280"/>
    </location>
</feature>
<evidence type="ECO:0000256" key="12">
    <source>
        <dbReference type="ARBA" id="ARBA00023180"/>
    </source>
</evidence>
<dbReference type="InterPro" id="IPR005821">
    <property type="entry name" value="Ion_trans_dom"/>
</dbReference>
<dbReference type="OrthoDB" id="416585at2759"/>
<evidence type="ECO:0000256" key="15">
    <source>
        <dbReference type="ARBA" id="ARBA00067459"/>
    </source>
</evidence>
<gene>
    <name evidence="19" type="ORF">BCR37DRAFT_343485</name>
</gene>